<feature type="domain" description="Aminoacyl-tRNA synthetase class II (D/K/N)" evidence="6">
    <location>
        <begin position="10"/>
        <end position="53"/>
    </location>
</feature>
<dbReference type="Gene3D" id="3.30.930.10">
    <property type="entry name" value="Bira Bifunctional Protein, Domain 2"/>
    <property type="match status" value="1"/>
</dbReference>
<keyword evidence="4" id="KW-0648">Protein biosynthesis</keyword>
<keyword evidence="1" id="KW-0436">Ligase</keyword>
<dbReference type="PANTHER" id="PTHR22594">
    <property type="entry name" value="ASPARTYL/LYSYL-TRNA SYNTHETASE"/>
    <property type="match status" value="1"/>
</dbReference>
<evidence type="ECO:0000259" key="6">
    <source>
        <dbReference type="Pfam" id="PF00152"/>
    </source>
</evidence>
<keyword evidence="2" id="KW-0547">Nucleotide-binding</keyword>
<evidence type="ECO:0000256" key="2">
    <source>
        <dbReference type="ARBA" id="ARBA00022741"/>
    </source>
</evidence>
<proteinExistence type="predicted"/>
<evidence type="ECO:0000256" key="3">
    <source>
        <dbReference type="ARBA" id="ARBA00022840"/>
    </source>
</evidence>
<dbReference type="Pfam" id="PF00152">
    <property type="entry name" value="tRNA-synt_2"/>
    <property type="match status" value="1"/>
</dbReference>
<evidence type="ECO:0000313" key="7">
    <source>
        <dbReference type="EMBL" id="KAJ8298071.1"/>
    </source>
</evidence>
<organism evidence="7 8">
    <name type="scientific">Tegillarca granosa</name>
    <name type="common">Malaysian cockle</name>
    <name type="synonym">Anadara granosa</name>
    <dbReference type="NCBI Taxonomy" id="220873"/>
    <lineage>
        <taxon>Eukaryota</taxon>
        <taxon>Metazoa</taxon>
        <taxon>Spiralia</taxon>
        <taxon>Lophotrochozoa</taxon>
        <taxon>Mollusca</taxon>
        <taxon>Bivalvia</taxon>
        <taxon>Autobranchia</taxon>
        <taxon>Pteriomorphia</taxon>
        <taxon>Arcoida</taxon>
        <taxon>Arcoidea</taxon>
        <taxon>Arcidae</taxon>
        <taxon>Tegillarca</taxon>
    </lineage>
</organism>
<dbReference type="Proteomes" id="UP001217089">
    <property type="component" value="Unassembled WGS sequence"/>
</dbReference>
<dbReference type="InterPro" id="IPR045864">
    <property type="entry name" value="aa-tRNA-synth_II/BPL/LPL"/>
</dbReference>
<protein>
    <recommendedName>
        <fullName evidence="6">Aminoacyl-tRNA synthetase class II (D/K/N) domain-containing protein</fullName>
    </recommendedName>
</protein>
<dbReference type="EMBL" id="JARBDR010000923">
    <property type="protein sequence ID" value="KAJ8298071.1"/>
    <property type="molecule type" value="Genomic_DNA"/>
</dbReference>
<gene>
    <name evidence="7" type="ORF">KUTeg_024602</name>
</gene>
<evidence type="ECO:0000256" key="5">
    <source>
        <dbReference type="ARBA" id="ARBA00023146"/>
    </source>
</evidence>
<keyword evidence="3" id="KW-0067">ATP-binding</keyword>
<evidence type="ECO:0000256" key="4">
    <source>
        <dbReference type="ARBA" id="ARBA00022917"/>
    </source>
</evidence>
<accession>A0ABQ9DXT6</accession>
<dbReference type="InterPro" id="IPR004364">
    <property type="entry name" value="Aa-tRNA-synt_II"/>
</dbReference>
<dbReference type="SUPFAM" id="SSF55681">
    <property type="entry name" value="Class II aaRS and biotin synthetases"/>
    <property type="match status" value="1"/>
</dbReference>
<evidence type="ECO:0000313" key="8">
    <source>
        <dbReference type="Proteomes" id="UP001217089"/>
    </source>
</evidence>
<keyword evidence="8" id="KW-1185">Reference proteome</keyword>
<keyword evidence="5" id="KW-0030">Aminoacyl-tRNA synthetase</keyword>
<dbReference type="PANTHER" id="PTHR22594:SF34">
    <property type="entry name" value="ASPARAGINE--TRNA LIGASE, MITOCHONDRIAL-RELATED"/>
    <property type="match status" value="1"/>
</dbReference>
<sequence length="63" mass="7588">MREERYDILKDRYLDLREFGSAPHGGFGMGFERYIQSILGIYNIKDTIPFPRWPKHCLFYVVM</sequence>
<evidence type="ECO:0000256" key="1">
    <source>
        <dbReference type="ARBA" id="ARBA00022598"/>
    </source>
</evidence>
<name>A0ABQ9DXT6_TEGGR</name>
<reference evidence="7 8" key="1">
    <citation type="submission" date="2022-12" db="EMBL/GenBank/DDBJ databases">
        <title>Chromosome-level genome of Tegillarca granosa.</title>
        <authorList>
            <person name="Kim J."/>
        </authorList>
    </citation>
    <scope>NUCLEOTIDE SEQUENCE [LARGE SCALE GENOMIC DNA]</scope>
    <source>
        <strain evidence="7">Teg-2019</strain>
        <tissue evidence="7">Adductor muscle</tissue>
    </source>
</reference>
<comment type="caution">
    <text evidence="7">The sequence shown here is derived from an EMBL/GenBank/DDBJ whole genome shotgun (WGS) entry which is preliminary data.</text>
</comment>